<keyword evidence="2" id="KW-1185">Reference proteome</keyword>
<feature type="compositionally biased region" description="Basic residues" evidence="1">
    <location>
        <begin position="350"/>
        <end position="370"/>
    </location>
</feature>
<feature type="compositionally biased region" description="Basic and acidic residues" evidence="1">
    <location>
        <begin position="796"/>
        <end position="819"/>
    </location>
</feature>
<evidence type="ECO:0000313" key="2">
    <source>
        <dbReference type="Proteomes" id="UP000515180"/>
    </source>
</evidence>
<dbReference type="OMA" id="MHQKICQ"/>
<feature type="compositionally biased region" description="Basic and acidic residues" evidence="1">
    <location>
        <begin position="84"/>
        <end position="156"/>
    </location>
</feature>
<dbReference type="RefSeq" id="XP_012241874.1">
    <property type="nucleotide sequence ID" value="XM_012386451.3"/>
</dbReference>
<feature type="region of interest" description="Disordered" evidence="1">
    <location>
        <begin position="520"/>
        <end position="575"/>
    </location>
</feature>
<dbReference type="RefSeq" id="XP_003490135.1">
    <property type="nucleotide sequence ID" value="XM_003490087.4"/>
</dbReference>
<dbReference type="RefSeq" id="XP_033176911.1">
    <property type="nucleotide sequence ID" value="XM_033321020.1"/>
</dbReference>
<feature type="region of interest" description="Disordered" evidence="1">
    <location>
        <begin position="196"/>
        <end position="286"/>
    </location>
</feature>
<reference evidence="3 4" key="1">
    <citation type="submission" date="2025-04" db="UniProtKB">
        <authorList>
            <consortium name="RefSeq"/>
        </authorList>
    </citation>
    <scope>IDENTIFICATION</scope>
</reference>
<sequence length="917" mass="108103">MCDLAKKMKDSSVKNNVQNESMDQFYTKQSVDKKESALKSTNEDVQRAIEGLKDIPDEELQEFLDDEDFMEGLDVVDAWEGDEEKGREVEFKTTHVKDQEQKRSSRERYRRDHKGSYNRERPKREEKKHEEIRRDPSKSTKDIERDKIRTKRDNESKLLAEKEKAIKHLLDSDNVVPPGTETEAIQSITERQNIEQAQMHVRRSRERRRSIERQRGNSLRRRTPDRIRLNSPRRKSPLILSPERCRSTFKMSNERHRSPLKFSPDKRRSPRFNCARRSPFGFSPERRRSPIRRLSWERRTSADRRWSAERHRRRINIHERRRSRSRDRQRSRSMERLRRKVSRSPISRRYSPRRRSRTRSRSLERRRKRSPFINELTRQLRNEAIMTSHMNSGYTHPSPMDGIPPLMNNVYQQETESRPSMPIPSYMHQTGLAPPMSSNITTGGPPFINFENSSQPMNFDSVPLHPLPQTEYVSGPVMYNQPNTGSIQSTHRSALLPAPISPPQHESATSTVEHIQTYNSSHGIPSTRQSPIQNFEFSNKSKDTISQNYRERRFTDSYNGYHTSQEERLKTPEPPVISDTKQFEKTSLSSLLEASVSAKDSTSLPVLYPGFKPEILRHCEHALRELPIEDLRLKMKGRFFYDPKKENIQSEQNVYSSNSILLQKNKNKIYWEEEEGQHLTSIKQNVQMHQKICQTDEVETNTKFVQASVTMVDSEVQVYPQDLQYAVKEEKRPIMDRLDWNVRETFDCTPKFREADDLRWSLSNSSQKRTWNRTVSPPRRIDDRKHRIDSISSLDHGSRNMKLESPIRNRDNFSSHKGSVRDHYVHERYSPNYRHSLEGRDEFHENRSDHSRGESPMMLEDSAEELELEHTFQRGTDWHGRGKLPRGRSSSLMKHVYRGKHSGGRSYRGRGNFRGKF</sequence>
<feature type="region of interest" description="Disordered" evidence="1">
    <location>
        <begin position="317"/>
        <end position="370"/>
    </location>
</feature>
<feature type="compositionally biased region" description="Basic and acidic residues" evidence="1">
    <location>
        <begin position="1"/>
        <end position="12"/>
    </location>
</feature>
<feature type="compositionally biased region" description="Basic and acidic residues" evidence="1">
    <location>
        <begin position="30"/>
        <end position="44"/>
    </location>
</feature>
<evidence type="ECO:0000256" key="1">
    <source>
        <dbReference type="SAM" id="MobiDB-lite"/>
    </source>
</evidence>
<dbReference type="AlphaFoldDB" id="A0A6P8LU21"/>
<feature type="region of interest" description="Disordered" evidence="1">
    <location>
        <begin position="793"/>
        <end position="819"/>
    </location>
</feature>
<feature type="compositionally biased region" description="Polar residues" evidence="1">
    <location>
        <begin position="13"/>
        <end position="29"/>
    </location>
</feature>
<accession>A0A6P8LU21</accession>
<proteinExistence type="predicted"/>
<dbReference type="GeneID" id="100748820"/>
<dbReference type="RefSeq" id="XP_012241871.1">
    <property type="nucleotide sequence ID" value="XM_012386448.3"/>
</dbReference>
<evidence type="ECO:0000313" key="8">
    <source>
        <dbReference type="RefSeq" id="XP_033176911.1"/>
    </source>
</evidence>
<feature type="compositionally biased region" description="Basic and acidic residues" evidence="1">
    <location>
        <begin position="252"/>
        <end position="267"/>
    </location>
</feature>
<dbReference type="RefSeq" id="XP_012241872.1">
    <property type="nucleotide sequence ID" value="XM_012386449.3"/>
</dbReference>
<feature type="compositionally biased region" description="Basic and acidic residues" evidence="1">
    <location>
        <begin position="835"/>
        <end position="853"/>
    </location>
</feature>
<protein>
    <submittedName>
        <fullName evidence="3 4">Serine/arginine repetitive Matrix protein 2</fullName>
    </submittedName>
</protein>
<dbReference type="KEGG" id="bim:100748820"/>
<evidence type="ECO:0000313" key="6">
    <source>
        <dbReference type="RefSeq" id="XP_012241874.1"/>
    </source>
</evidence>
<name>A0A6P8LU21_BOMIM</name>
<evidence type="ECO:0000313" key="5">
    <source>
        <dbReference type="RefSeq" id="XP_012241872.1"/>
    </source>
</evidence>
<evidence type="ECO:0000313" key="7">
    <source>
        <dbReference type="RefSeq" id="XP_033176910.1"/>
    </source>
</evidence>
<dbReference type="RefSeq" id="XP_033176910.1">
    <property type="nucleotide sequence ID" value="XM_033321019.1"/>
</dbReference>
<evidence type="ECO:0000313" key="4">
    <source>
        <dbReference type="RefSeq" id="XP_012241871.1"/>
    </source>
</evidence>
<gene>
    <name evidence="3 4 5 6 7 8" type="primary">LOC100748820</name>
</gene>
<feature type="compositionally biased region" description="Polar residues" evidence="1">
    <location>
        <begin position="520"/>
        <end position="538"/>
    </location>
</feature>
<feature type="compositionally biased region" description="Basic and acidic residues" evidence="1">
    <location>
        <begin position="539"/>
        <end position="555"/>
    </location>
</feature>
<feature type="region of interest" description="Disordered" evidence="1">
    <location>
        <begin position="835"/>
        <end position="857"/>
    </location>
</feature>
<evidence type="ECO:0000313" key="3">
    <source>
        <dbReference type="RefSeq" id="XP_003490135.1"/>
    </source>
</evidence>
<organism evidence="2 8">
    <name type="scientific">Bombus impatiens</name>
    <name type="common">Bumblebee</name>
    <dbReference type="NCBI Taxonomy" id="132113"/>
    <lineage>
        <taxon>Eukaryota</taxon>
        <taxon>Metazoa</taxon>
        <taxon>Ecdysozoa</taxon>
        <taxon>Arthropoda</taxon>
        <taxon>Hexapoda</taxon>
        <taxon>Insecta</taxon>
        <taxon>Pterygota</taxon>
        <taxon>Neoptera</taxon>
        <taxon>Endopterygota</taxon>
        <taxon>Hymenoptera</taxon>
        <taxon>Apocrita</taxon>
        <taxon>Aculeata</taxon>
        <taxon>Apoidea</taxon>
        <taxon>Anthophila</taxon>
        <taxon>Apidae</taxon>
        <taxon>Bombus</taxon>
        <taxon>Pyrobombus</taxon>
    </lineage>
</organism>
<dbReference type="Proteomes" id="UP000515180">
    <property type="component" value="Unplaced"/>
</dbReference>
<feature type="compositionally biased region" description="Basic and acidic residues" evidence="1">
    <location>
        <begin position="326"/>
        <end position="336"/>
    </location>
</feature>
<feature type="region of interest" description="Disordered" evidence="1">
    <location>
        <begin position="1"/>
        <end position="44"/>
    </location>
</feature>
<dbReference type="OrthoDB" id="7690017at2759"/>
<feature type="region of interest" description="Disordered" evidence="1">
    <location>
        <begin position="80"/>
        <end position="156"/>
    </location>
</feature>